<evidence type="ECO:0000313" key="1">
    <source>
        <dbReference type="EMBL" id="JAH90843.1"/>
    </source>
</evidence>
<organism evidence="1">
    <name type="scientific">Anguilla anguilla</name>
    <name type="common">European freshwater eel</name>
    <name type="synonym">Muraena anguilla</name>
    <dbReference type="NCBI Taxonomy" id="7936"/>
    <lineage>
        <taxon>Eukaryota</taxon>
        <taxon>Metazoa</taxon>
        <taxon>Chordata</taxon>
        <taxon>Craniata</taxon>
        <taxon>Vertebrata</taxon>
        <taxon>Euteleostomi</taxon>
        <taxon>Actinopterygii</taxon>
        <taxon>Neopterygii</taxon>
        <taxon>Teleostei</taxon>
        <taxon>Anguilliformes</taxon>
        <taxon>Anguillidae</taxon>
        <taxon>Anguilla</taxon>
    </lineage>
</organism>
<name>A0A0E9WN11_ANGAN</name>
<dbReference type="AlphaFoldDB" id="A0A0E9WN11"/>
<reference evidence="1" key="2">
    <citation type="journal article" date="2015" name="Fish Shellfish Immunol.">
        <title>Early steps in the European eel (Anguilla anguilla)-Vibrio vulnificus interaction in the gills: Role of the RtxA13 toxin.</title>
        <authorList>
            <person name="Callol A."/>
            <person name="Pajuelo D."/>
            <person name="Ebbesson L."/>
            <person name="Teles M."/>
            <person name="MacKenzie S."/>
            <person name="Amaro C."/>
        </authorList>
    </citation>
    <scope>NUCLEOTIDE SEQUENCE</scope>
</reference>
<proteinExistence type="predicted"/>
<sequence length="33" mass="3803">MVSACVICVFSDGWYTSEKIKHVNRKFNCSHGR</sequence>
<protein>
    <submittedName>
        <fullName evidence="1">Uncharacterized protein</fullName>
    </submittedName>
</protein>
<reference evidence="1" key="1">
    <citation type="submission" date="2014-11" db="EMBL/GenBank/DDBJ databases">
        <authorList>
            <person name="Amaro Gonzalez C."/>
        </authorList>
    </citation>
    <scope>NUCLEOTIDE SEQUENCE</scope>
</reference>
<dbReference type="EMBL" id="GBXM01017734">
    <property type="protein sequence ID" value="JAH90843.1"/>
    <property type="molecule type" value="Transcribed_RNA"/>
</dbReference>
<accession>A0A0E9WN11</accession>